<dbReference type="KEGG" id="mcit:NCTC10181_00511"/>
<dbReference type="Proteomes" id="UP000290985">
    <property type="component" value="Chromosome"/>
</dbReference>
<dbReference type="EMBL" id="LR215036">
    <property type="protein sequence ID" value="VEU74654.1"/>
    <property type="molecule type" value="Genomic_DNA"/>
</dbReference>
<evidence type="ECO:0000256" key="1">
    <source>
        <dbReference type="SAM" id="Coils"/>
    </source>
</evidence>
<evidence type="ECO:0000313" key="2">
    <source>
        <dbReference type="EMBL" id="VEU74654.1"/>
    </source>
</evidence>
<proteinExistence type="predicted"/>
<gene>
    <name evidence="2" type="ORF">NCTC10181_00511</name>
</gene>
<protein>
    <submittedName>
        <fullName evidence="2">Uncharacterized protein</fullName>
    </submittedName>
</protein>
<keyword evidence="3" id="KW-1185">Reference proteome</keyword>
<dbReference type="RefSeq" id="WP_129725463.1">
    <property type="nucleotide sequence ID" value="NZ_LR215036.1"/>
</dbReference>
<dbReference type="AlphaFoldDB" id="A0A449B2A0"/>
<accession>A0A449B2A0</accession>
<keyword evidence="1" id="KW-0175">Coiled coil</keyword>
<sequence length="87" mass="10468">MQDLQDPGNDLTKQIDFVKQYTDRISNLSSETLKLQNQILKKAENQNKKSRENIIKFEKQKNNSSEEIKRLNETLKKNKRYQWLLRT</sequence>
<name>A0A449B2A0_9BACT</name>
<organism evidence="2 3">
    <name type="scientific">Mycoplasmopsis citelli</name>
    <dbReference type="NCBI Taxonomy" id="171281"/>
    <lineage>
        <taxon>Bacteria</taxon>
        <taxon>Bacillati</taxon>
        <taxon>Mycoplasmatota</taxon>
        <taxon>Mycoplasmoidales</taxon>
        <taxon>Metamycoplasmataceae</taxon>
        <taxon>Mycoplasmopsis</taxon>
    </lineage>
</organism>
<feature type="coiled-coil region" evidence="1">
    <location>
        <begin position="18"/>
        <end position="74"/>
    </location>
</feature>
<evidence type="ECO:0000313" key="3">
    <source>
        <dbReference type="Proteomes" id="UP000290985"/>
    </source>
</evidence>
<reference evidence="2 3" key="1">
    <citation type="submission" date="2019-01" db="EMBL/GenBank/DDBJ databases">
        <authorList>
            <consortium name="Pathogen Informatics"/>
        </authorList>
    </citation>
    <scope>NUCLEOTIDE SEQUENCE [LARGE SCALE GENOMIC DNA]</scope>
    <source>
        <strain evidence="2 3">NCTC10181</strain>
    </source>
</reference>